<evidence type="ECO:0000259" key="8">
    <source>
        <dbReference type="PROSITE" id="PS50928"/>
    </source>
</evidence>
<dbReference type="AlphaFoldDB" id="A0A917CR31"/>
<protein>
    <submittedName>
        <fullName evidence="9">ABC transporter permease protein YtcP</fullName>
    </submittedName>
</protein>
<dbReference type="PROSITE" id="PS50928">
    <property type="entry name" value="ABC_TM1"/>
    <property type="match status" value="1"/>
</dbReference>
<feature type="transmembrane region" description="Helical" evidence="7">
    <location>
        <begin position="270"/>
        <end position="289"/>
    </location>
</feature>
<evidence type="ECO:0000256" key="7">
    <source>
        <dbReference type="RuleBase" id="RU363032"/>
    </source>
</evidence>
<comment type="similarity">
    <text evidence="7">Belongs to the binding-protein-dependent transport system permease family.</text>
</comment>
<evidence type="ECO:0000256" key="5">
    <source>
        <dbReference type="ARBA" id="ARBA00022989"/>
    </source>
</evidence>
<reference evidence="9" key="1">
    <citation type="journal article" date="2014" name="Int. J. Syst. Evol. Microbiol.">
        <title>Complete genome sequence of Corynebacterium casei LMG S-19264T (=DSM 44701T), isolated from a smear-ripened cheese.</title>
        <authorList>
            <consortium name="US DOE Joint Genome Institute (JGI-PGF)"/>
            <person name="Walter F."/>
            <person name="Albersmeier A."/>
            <person name="Kalinowski J."/>
            <person name="Ruckert C."/>
        </authorList>
    </citation>
    <scope>NUCLEOTIDE SEQUENCE</scope>
    <source>
        <strain evidence="9">CGMCC 1.12987</strain>
    </source>
</reference>
<name>A0A917CR31_9BACL</name>
<comment type="subcellular location">
    <subcellularLocation>
        <location evidence="1 7">Cell membrane</location>
        <topology evidence="1 7">Multi-pass membrane protein</topology>
    </subcellularLocation>
</comment>
<sequence>MKAKTGVLKTSGRHSRNRLPDQRTGLFEIVNGTLLVLTGILMLIPFLHVLAGSLSSEFAIVSGKVTIFPVDFNLNSYRYILSDLSLWRSFMVTVYITVTGVLFAMICTILMAYPLSKPRLRARGGVLLAVLFVMIFGTPIIPFFLAVRGTGLLDNVHSLVIPSAINAFNLLVLKSFFENVPMELEESAKMDGANDFHILLRIFLSLSKPALATIALFYAVEKWNSYYHALLFISDHSLWPLQVKVRMLFTIEEQAGAFVEGIGYLNRDGIRYATIVFAMVPILFVYPFLQKHFTKGVMLGSIKE</sequence>
<comment type="caution">
    <text evidence="9">The sequence shown here is derived from an EMBL/GenBank/DDBJ whole genome shotgun (WGS) entry which is preliminary data.</text>
</comment>
<dbReference type="EMBL" id="BMGR01000003">
    <property type="protein sequence ID" value="GGF96082.1"/>
    <property type="molecule type" value="Genomic_DNA"/>
</dbReference>
<evidence type="ECO:0000256" key="6">
    <source>
        <dbReference type="ARBA" id="ARBA00023136"/>
    </source>
</evidence>
<organism evidence="9 10">
    <name type="scientific">Paenibacillus abyssi</name>
    <dbReference type="NCBI Taxonomy" id="1340531"/>
    <lineage>
        <taxon>Bacteria</taxon>
        <taxon>Bacillati</taxon>
        <taxon>Bacillota</taxon>
        <taxon>Bacilli</taxon>
        <taxon>Bacillales</taxon>
        <taxon>Paenibacillaceae</taxon>
        <taxon>Paenibacillus</taxon>
    </lineage>
</organism>
<feature type="transmembrane region" description="Helical" evidence="7">
    <location>
        <begin position="125"/>
        <end position="147"/>
    </location>
</feature>
<evidence type="ECO:0000256" key="2">
    <source>
        <dbReference type="ARBA" id="ARBA00022448"/>
    </source>
</evidence>
<dbReference type="SUPFAM" id="SSF161098">
    <property type="entry name" value="MetI-like"/>
    <property type="match status" value="1"/>
</dbReference>
<accession>A0A917CR31</accession>
<evidence type="ECO:0000256" key="4">
    <source>
        <dbReference type="ARBA" id="ARBA00022692"/>
    </source>
</evidence>
<evidence type="ECO:0000256" key="1">
    <source>
        <dbReference type="ARBA" id="ARBA00004651"/>
    </source>
</evidence>
<gene>
    <name evidence="9" type="primary">ytcP</name>
    <name evidence="9" type="ORF">GCM10010916_11680</name>
</gene>
<dbReference type="InterPro" id="IPR000515">
    <property type="entry name" value="MetI-like"/>
</dbReference>
<keyword evidence="2 7" id="KW-0813">Transport</keyword>
<reference evidence="9" key="2">
    <citation type="submission" date="2020-09" db="EMBL/GenBank/DDBJ databases">
        <authorList>
            <person name="Sun Q."/>
            <person name="Zhou Y."/>
        </authorList>
    </citation>
    <scope>NUCLEOTIDE SEQUENCE</scope>
    <source>
        <strain evidence="9">CGMCC 1.12987</strain>
    </source>
</reference>
<evidence type="ECO:0000313" key="10">
    <source>
        <dbReference type="Proteomes" id="UP000644756"/>
    </source>
</evidence>
<dbReference type="GO" id="GO:0005886">
    <property type="term" value="C:plasma membrane"/>
    <property type="evidence" value="ECO:0007669"/>
    <property type="project" value="UniProtKB-SubCell"/>
</dbReference>
<dbReference type="Gene3D" id="1.10.3720.10">
    <property type="entry name" value="MetI-like"/>
    <property type="match status" value="1"/>
</dbReference>
<dbReference type="InterPro" id="IPR035906">
    <property type="entry name" value="MetI-like_sf"/>
</dbReference>
<keyword evidence="10" id="KW-1185">Reference proteome</keyword>
<feature type="domain" description="ABC transmembrane type-1" evidence="8">
    <location>
        <begin position="90"/>
        <end position="289"/>
    </location>
</feature>
<dbReference type="PANTHER" id="PTHR43744">
    <property type="entry name" value="ABC TRANSPORTER PERMEASE PROTEIN MG189-RELATED-RELATED"/>
    <property type="match status" value="1"/>
</dbReference>
<dbReference type="GO" id="GO:0055085">
    <property type="term" value="P:transmembrane transport"/>
    <property type="evidence" value="ECO:0007669"/>
    <property type="project" value="InterPro"/>
</dbReference>
<keyword evidence="6 7" id="KW-0472">Membrane</keyword>
<feature type="transmembrane region" description="Helical" evidence="7">
    <location>
        <begin position="26"/>
        <end position="47"/>
    </location>
</feature>
<feature type="transmembrane region" description="Helical" evidence="7">
    <location>
        <begin position="198"/>
        <end position="220"/>
    </location>
</feature>
<keyword evidence="5 7" id="KW-1133">Transmembrane helix</keyword>
<dbReference type="RefSeq" id="WP_229724972.1">
    <property type="nucleotide sequence ID" value="NZ_BMGR01000003.1"/>
</dbReference>
<proteinExistence type="inferred from homology"/>
<evidence type="ECO:0000313" key="9">
    <source>
        <dbReference type="EMBL" id="GGF96082.1"/>
    </source>
</evidence>
<keyword evidence="3" id="KW-1003">Cell membrane</keyword>
<dbReference type="CDD" id="cd06261">
    <property type="entry name" value="TM_PBP2"/>
    <property type="match status" value="1"/>
</dbReference>
<dbReference type="Proteomes" id="UP000644756">
    <property type="component" value="Unassembled WGS sequence"/>
</dbReference>
<keyword evidence="4 7" id="KW-0812">Transmembrane</keyword>
<evidence type="ECO:0000256" key="3">
    <source>
        <dbReference type="ARBA" id="ARBA00022475"/>
    </source>
</evidence>
<dbReference type="Pfam" id="PF00528">
    <property type="entry name" value="BPD_transp_1"/>
    <property type="match status" value="1"/>
</dbReference>
<feature type="transmembrane region" description="Helical" evidence="7">
    <location>
        <begin position="92"/>
        <end position="113"/>
    </location>
</feature>
<dbReference type="PANTHER" id="PTHR43744:SF9">
    <property type="entry name" value="POLYGALACTURONAN_RHAMNOGALACTURONAN TRANSPORT SYSTEM PERMEASE PROTEIN YTCP"/>
    <property type="match status" value="1"/>
</dbReference>
<feature type="transmembrane region" description="Helical" evidence="7">
    <location>
        <begin position="159"/>
        <end position="177"/>
    </location>
</feature>